<feature type="transmembrane region" description="Helical" evidence="1">
    <location>
        <begin position="7"/>
        <end position="27"/>
    </location>
</feature>
<gene>
    <name evidence="2" type="ORF">K4G66_28895</name>
</gene>
<keyword evidence="1" id="KW-0812">Transmembrane</keyword>
<feature type="transmembrane region" description="Helical" evidence="1">
    <location>
        <begin position="39"/>
        <end position="61"/>
    </location>
</feature>
<keyword evidence="1" id="KW-1133">Transmembrane helix</keyword>
<protein>
    <submittedName>
        <fullName evidence="2">Uncharacterized protein</fullName>
    </submittedName>
</protein>
<evidence type="ECO:0000256" key="1">
    <source>
        <dbReference type="SAM" id="Phobius"/>
    </source>
</evidence>
<name>A0AA49GKA2_9BACT</name>
<reference evidence="2" key="2">
    <citation type="journal article" date="2024" name="Antonie Van Leeuwenhoek">
        <title>Roseihalotalea indica gen. nov., sp. nov., a halophilic Bacteroidetes from mesopelagic Southwest Indian Ocean with higher carbohydrate metabolic potential.</title>
        <authorList>
            <person name="Chen B."/>
            <person name="Zhang M."/>
            <person name="Lin D."/>
            <person name="Ye J."/>
            <person name="Tang K."/>
        </authorList>
    </citation>
    <scope>NUCLEOTIDE SEQUENCE</scope>
    <source>
        <strain evidence="2">TK19036</strain>
    </source>
</reference>
<organism evidence="2">
    <name type="scientific">Roseihalotalea indica</name>
    <dbReference type="NCBI Taxonomy" id="2867963"/>
    <lineage>
        <taxon>Bacteria</taxon>
        <taxon>Pseudomonadati</taxon>
        <taxon>Bacteroidota</taxon>
        <taxon>Cytophagia</taxon>
        <taxon>Cytophagales</taxon>
        <taxon>Catalimonadaceae</taxon>
        <taxon>Roseihalotalea</taxon>
    </lineage>
</organism>
<sequence>MGVKQIFGIIFTLLGTAILLFAVYAMLSGTASFMDIEVGGFQIAIVAILGLIFFSAGVKFIR</sequence>
<accession>A0AA49GKA2</accession>
<reference evidence="2" key="1">
    <citation type="journal article" date="2023" name="Comput. Struct. Biotechnol. J.">
        <title>Discovery of a novel marine Bacteroidetes with a rich repertoire of carbohydrate-active enzymes.</title>
        <authorList>
            <person name="Chen B."/>
            <person name="Liu G."/>
            <person name="Chen Q."/>
            <person name="Wang H."/>
            <person name="Liu L."/>
            <person name="Tang K."/>
        </authorList>
    </citation>
    <scope>NUCLEOTIDE SEQUENCE</scope>
    <source>
        <strain evidence="2">TK19036</strain>
    </source>
</reference>
<dbReference type="AlphaFoldDB" id="A0AA49GKA2"/>
<dbReference type="EMBL" id="CP120682">
    <property type="protein sequence ID" value="WKN36382.1"/>
    <property type="molecule type" value="Genomic_DNA"/>
</dbReference>
<keyword evidence="1" id="KW-0472">Membrane</keyword>
<proteinExistence type="predicted"/>
<evidence type="ECO:0000313" key="2">
    <source>
        <dbReference type="EMBL" id="WKN36382.1"/>
    </source>
</evidence>